<dbReference type="InterPro" id="IPR000182">
    <property type="entry name" value="GNAT_dom"/>
</dbReference>
<dbReference type="PANTHER" id="PTHR43877">
    <property type="entry name" value="AMINOALKYLPHOSPHONATE N-ACETYLTRANSFERASE-RELATED-RELATED"/>
    <property type="match status" value="1"/>
</dbReference>
<dbReference type="OrthoDB" id="4322031at2"/>
<keyword evidence="2" id="KW-0012">Acyltransferase</keyword>
<keyword evidence="5" id="KW-1185">Reference proteome</keyword>
<name>A0A2A9EAY8_9MICO</name>
<dbReference type="PROSITE" id="PS51186">
    <property type="entry name" value="GNAT"/>
    <property type="match status" value="1"/>
</dbReference>
<evidence type="ECO:0000256" key="1">
    <source>
        <dbReference type="ARBA" id="ARBA00022679"/>
    </source>
</evidence>
<evidence type="ECO:0000256" key="2">
    <source>
        <dbReference type="ARBA" id="ARBA00023315"/>
    </source>
</evidence>
<dbReference type="Pfam" id="PF00583">
    <property type="entry name" value="Acetyltransf_1"/>
    <property type="match status" value="1"/>
</dbReference>
<organism evidence="4 5">
    <name type="scientific">Flavimobilis soli</name>
    <dbReference type="NCBI Taxonomy" id="442709"/>
    <lineage>
        <taxon>Bacteria</taxon>
        <taxon>Bacillati</taxon>
        <taxon>Actinomycetota</taxon>
        <taxon>Actinomycetes</taxon>
        <taxon>Micrococcales</taxon>
        <taxon>Jonesiaceae</taxon>
        <taxon>Flavimobilis</taxon>
    </lineage>
</organism>
<evidence type="ECO:0000259" key="3">
    <source>
        <dbReference type="PROSITE" id="PS51186"/>
    </source>
</evidence>
<evidence type="ECO:0000313" key="4">
    <source>
        <dbReference type="EMBL" id="PFG36237.1"/>
    </source>
</evidence>
<dbReference type="CDD" id="cd04301">
    <property type="entry name" value="NAT_SF"/>
    <property type="match status" value="1"/>
</dbReference>
<protein>
    <submittedName>
        <fullName evidence="4">Acetyltransferase (GNAT) family protein</fullName>
    </submittedName>
</protein>
<dbReference type="Gene3D" id="3.40.630.30">
    <property type="match status" value="1"/>
</dbReference>
<evidence type="ECO:0000313" key="5">
    <source>
        <dbReference type="Proteomes" id="UP000221394"/>
    </source>
</evidence>
<dbReference type="InterPro" id="IPR050832">
    <property type="entry name" value="Bact_Acetyltransf"/>
</dbReference>
<dbReference type="SUPFAM" id="SSF55729">
    <property type="entry name" value="Acyl-CoA N-acyltransferases (Nat)"/>
    <property type="match status" value="1"/>
</dbReference>
<dbReference type="RefSeq" id="WP_098457439.1">
    <property type="nucleotide sequence ID" value="NZ_PDJH01000001.1"/>
</dbReference>
<dbReference type="EMBL" id="PDJH01000001">
    <property type="protein sequence ID" value="PFG36237.1"/>
    <property type="molecule type" value="Genomic_DNA"/>
</dbReference>
<proteinExistence type="predicted"/>
<dbReference type="InterPro" id="IPR016181">
    <property type="entry name" value="Acyl_CoA_acyltransferase"/>
</dbReference>
<reference evidence="4 5" key="1">
    <citation type="submission" date="2017-10" db="EMBL/GenBank/DDBJ databases">
        <title>Sequencing the genomes of 1000 actinobacteria strains.</title>
        <authorList>
            <person name="Klenk H.-P."/>
        </authorList>
    </citation>
    <scope>NUCLEOTIDE SEQUENCE [LARGE SCALE GENOMIC DNA]</scope>
    <source>
        <strain evidence="4 5">DSM 21574</strain>
    </source>
</reference>
<dbReference type="AlphaFoldDB" id="A0A2A9EAY8"/>
<feature type="domain" description="N-acetyltransferase" evidence="3">
    <location>
        <begin position="9"/>
        <end position="162"/>
    </location>
</feature>
<dbReference type="GO" id="GO:0016747">
    <property type="term" value="F:acyltransferase activity, transferring groups other than amino-acyl groups"/>
    <property type="evidence" value="ECO:0007669"/>
    <property type="project" value="InterPro"/>
</dbReference>
<comment type="caution">
    <text evidence="4">The sequence shown here is derived from an EMBL/GenBank/DDBJ whole genome shotgun (WGS) entry which is preliminary data.</text>
</comment>
<dbReference type="Proteomes" id="UP000221394">
    <property type="component" value="Unassembled WGS sequence"/>
</dbReference>
<gene>
    <name evidence="4" type="ORF">ATL41_0953</name>
</gene>
<keyword evidence="1 4" id="KW-0808">Transferase</keyword>
<sequence length="170" mass="18493">MSDTSDAQIRIDQVTDEHAGELLTLRRAAFVTEAQAYEDPFIPPLTQTLGELRADMVAPGVITLGAWDGPRLVGSVRIEIEGSKATLGRLAVAPDRQGEGIGTQMMLAVAPLLPEGVEEIWVFTGKDSKQNLAMYQQQGYEHQYDQAAGDLTYAYLRRILGEVETADDAG</sequence>
<accession>A0A2A9EAY8</accession>